<reference evidence="1" key="2">
    <citation type="journal article" date="2015" name="Fish Shellfish Immunol.">
        <title>Early steps in the European eel (Anguilla anguilla)-Vibrio vulnificus interaction in the gills: Role of the RtxA13 toxin.</title>
        <authorList>
            <person name="Callol A."/>
            <person name="Pajuelo D."/>
            <person name="Ebbesson L."/>
            <person name="Teles M."/>
            <person name="MacKenzie S."/>
            <person name="Amaro C."/>
        </authorList>
    </citation>
    <scope>NUCLEOTIDE SEQUENCE</scope>
</reference>
<sequence length="42" mass="5019">MVYLLIPISYHSLVHNYTVTKHSYLIKSDNYLLLVSFAYNFH</sequence>
<organism evidence="1">
    <name type="scientific">Anguilla anguilla</name>
    <name type="common">European freshwater eel</name>
    <name type="synonym">Muraena anguilla</name>
    <dbReference type="NCBI Taxonomy" id="7936"/>
    <lineage>
        <taxon>Eukaryota</taxon>
        <taxon>Metazoa</taxon>
        <taxon>Chordata</taxon>
        <taxon>Craniata</taxon>
        <taxon>Vertebrata</taxon>
        <taxon>Euteleostomi</taxon>
        <taxon>Actinopterygii</taxon>
        <taxon>Neopterygii</taxon>
        <taxon>Teleostei</taxon>
        <taxon>Anguilliformes</taxon>
        <taxon>Anguillidae</taxon>
        <taxon>Anguilla</taxon>
    </lineage>
</organism>
<accession>A0A0E9PM37</accession>
<name>A0A0E9PM37_ANGAN</name>
<protein>
    <submittedName>
        <fullName evidence="1">Uncharacterized protein</fullName>
    </submittedName>
</protein>
<dbReference type="AlphaFoldDB" id="A0A0E9PM37"/>
<reference evidence="1" key="1">
    <citation type="submission" date="2014-11" db="EMBL/GenBank/DDBJ databases">
        <authorList>
            <person name="Amaro Gonzalez C."/>
        </authorList>
    </citation>
    <scope>NUCLEOTIDE SEQUENCE</scope>
</reference>
<evidence type="ECO:0000313" key="1">
    <source>
        <dbReference type="EMBL" id="JAH05574.1"/>
    </source>
</evidence>
<dbReference type="EMBL" id="GBXM01103003">
    <property type="protein sequence ID" value="JAH05574.1"/>
    <property type="molecule type" value="Transcribed_RNA"/>
</dbReference>
<proteinExistence type="predicted"/>